<dbReference type="Proteomes" id="UP000631670">
    <property type="component" value="Unassembled WGS sequence"/>
</dbReference>
<comment type="caution">
    <text evidence="1">The sequence shown here is derived from an EMBL/GenBank/DDBJ whole genome shotgun (WGS) entry which is preliminary data.</text>
</comment>
<gene>
    <name evidence="1" type="ORF">H4696_008452</name>
</gene>
<evidence type="ECO:0000313" key="2">
    <source>
        <dbReference type="Proteomes" id="UP000631670"/>
    </source>
</evidence>
<organism evidence="1 2">
    <name type="scientific">Amycolatopsis lexingtonensis</name>
    <dbReference type="NCBI Taxonomy" id="218822"/>
    <lineage>
        <taxon>Bacteria</taxon>
        <taxon>Bacillati</taxon>
        <taxon>Actinomycetota</taxon>
        <taxon>Actinomycetes</taxon>
        <taxon>Pseudonocardiales</taxon>
        <taxon>Pseudonocardiaceae</taxon>
        <taxon>Amycolatopsis</taxon>
    </lineage>
</organism>
<dbReference type="EMBL" id="JADBEG010000001">
    <property type="protein sequence ID" value="MBE1501352.1"/>
    <property type="molecule type" value="Genomic_DNA"/>
</dbReference>
<reference evidence="1 2" key="1">
    <citation type="submission" date="2020-10" db="EMBL/GenBank/DDBJ databases">
        <title>Sequencing the genomes of 1000 actinobacteria strains.</title>
        <authorList>
            <person name="Klenk H.-P."/>
        </authorList>
    </citation>
    <scope>NUCLEOTIDE SEQUENCE [LARGE SCALE GENOMIC DNA]</scope>
    <source>
        <strain evidence="1 2">DSM 44653</strain>
    </source>
</reference>
<keyword evidence="2" id="KW-1185">Reference proteome</keyword>
<protein>
    <submittedName>
        <fullName evidence="1">Uncharacterized protein</fullName>
    </submittedName>
</protein>
<name>A0ABR9IEH1_9PSEU</name>
<dbReference type="RefSeq" id="WP_086862031.1">
    <property type="nucleotide sequence ID" value="NZ_JADBEG010000001.1"/>
</dbReference>
<accession>A0ABR9IEH1</accession>
<evidence type="ECO:0000313" key="1">
    <source>
        <dbReference type="EMBL" id="MBE1501352.1"/>
    </source>
</evidence>
<proteinExistence type="predicted"/>
<sequence length="71" mass="7799">MTAPVEHADVAHFVDLATAWARKVGLEYDLVELRAQIGAALDATQLHNPKSVRVAGYVRIAELIYGPEEKL</sequence>